<evidence type="ECO:0000313" key="2">
    <source>
        <dbReference type="Proteomes" id="UP001064048"/>
    </source>
</evidence>
<keyword evidence="2" id="KW-1185">Reference proteome</keyword>
<dbReference type="Proteomes" id="UP001064048">
    <property type="component" value="Chromosome 28"/>
</dbReference>
<protein>
    <submittedName>
        <fullName evidence="1">Uncharacterized protein</fullName>
    </submittedName>
</protein>
<dbReference type="EMBL" id="CM046128">
    <property type="protein sequence ID" value="KAI8433410.1"/>
    <property type="molecule type" value="Genomic_DNA"/>
</dbReference>
<comment type="caution">
    <text evidence="1">The sequence shown here is derived from an EMBL/GenBank/DDBJ whole genome shotgun (WGS) entry which is preliminary data.</text>
</comment>
<sequence length="580" mass="63523">MDMICCLYLACVTFSFFFFASEDTIGGNVGLAITQVIGLVGMCQYGMRQTAEVENQMTSVERMLEYTNLEPETPVDVNEKALKTNHPNLDFEHWPAKGEIAFEDVSLEYEKPPKKETEPVKVPEPVYAIRGVTFAVRPAEKVAVVGRTGAGKSSLIQALFRLGKTSGRITVDGVTPDEAGLRAWRQRLAALPQRPALFAGALRDNLDPEHAHSDADIYSALHEVELTEMVSNLPAGLSTTVGDGGGNFSAGQRQLVCLARAALARSSVLVLDEATANVDTETDKHIQHTIRTKFASSTVLTIAHRLNTVMDYDRVIVMDRSELSEPDSGGIFKSLRCVDKFPEIPNPEDHGWMLDEDGTLNIKWMTGAHAPEAVKEQELRRAERRLTYGLDPLELPTGAEEQAPHQEQEARDEGSGQEEPPSIVLPGLRVGVHLHARAVDVGVDDRQAPPSARRRGDVDQHGRRRPPERSDYLRAELQDLLIHSVLPERRWRRRRRHFSGAAHDDAVPRGGRGGGGGAGASATCGERARGTPARGGRASKPNFVVGEEMEDEPSHEGGDSFPNAPPPNLRPKMTAVQHVV</sequence>
<gene>
    <name evidence="1" type="ORF">MSG28_015450</name>
</gene>
<organism evidence="1 2">
    <name type="scientific">Choristoneura fumiferana</name>
    <name type="common">Spruce budworm moth</name>
    <name type="synonym">Archips fumiferana</name>
    <dbReference type="NCBI Taxonomy" id="7141"/>
    <lineage>
        <taxon>Eukaryota</taxon>
        <taxon>Metazoa</taxon>
        <taxon>Ecdysozoa</taxon>
        <taxon>Arthropoda</taxon>
        <taxon>Hexapoda</taxon>
        <taxon>Insecta</taxon>
        <taxon>Pterygota</taxon>
        <taxon>Neoptera</taxon>
        <taxon>Endopterygota</taxon>
        <taxon>Lepidoptera</taxon>
        <taxon>Glossata</taxon>
        <taxon>Ditrysia</taxon>
        <taxon>Tortricoidea</taxon>
        <taxon>Tortricidae</taxon>
        <taxon>Tortricinae</taxon>
        <taxon>Choristoneura</taxon>
    </lineage>
</organism>
<reference evidence="1 2" key="1">
    <citation type="journal article" date="2022" name="Genome Biol. Evol.">
        <title>The Spruce Budworm Genome: Reconstructing the Evolutionary History of Antifreeze Proteins.</title>
        <authorList>
            <person name="Beliveau C."/>
            <person name="Gagne P."/>
            <person name="Picq S."/>
            <person name="Vernygora O."/>
            <person name="Keeling C.I."/>
            <person name="Pinkney K."/>
            <person name="Doucet D."/>
            <person name="Wen F."/>
            <person name="Johnston J.S."/>
            <person name="Maaroufi H."/>
            <person name="Boyle B."/>
            <person name="Laroche J."/>
            <person name="Dewar K."/>
            <person name="Juretic N."/>
            <person name="Blackburn G."/>
            <person name="Nisole A."/>
            <person name="Brunet B."/>
            <person name="Brandao M."/>
            <person name="Lumley L."/>
            <person name="Duan J."/>
            <person name="Quan G."/>
            <person name="Lucarotti C.J."/>
            <person name="Roe A.D."/>
            <person name="Sperling F.A.H."/>
            <person name="Levesque R.C."/>
            <person name="Cusson M."/>
        </authorList>
    </citation>
    <scope>NUCLEOTIDE SEQUENCE [LARGE SCALE GENOMIC DNA]</scope>
    <source>
        <strain evidence="1">Glfc:IPQL:Cfum</strain>
    </source>
</reference>
<evidence type="ECO:0000313" key="1">
    <source>
        <dbReference type="EMBL" id="KAI8433410.1"/>
    </source>
</evidence>
<proteinExistence type="predicted"/>
<name>A0ACC0KB45_CHOFU</name>
<accession>A0ACC0KB45</accession>